<dbReference type="EMBL" id="JAINUG010000310">
    <property type="protein sequence ID" value="KAJ8378802.1"/>
    <property type="molecule type" value="Genomic_DNA"/>
</dbReference>
<evidence type="ECO:0000313" key="2">
    <source>
        <dbReference type="EMBL" id="KAJ8378802.1"/>
    </source>
</evidence>
<proteinExistence type="predicted"/>
<sequence length="67" mass="6866">MSGPPRSRVCAVNPSRRRAAPVPPIAGRPPGSTAPPGRGGILNSSAFRKPVITAAISSLMVLLYEAS</sequence>
<keyword evidence="3" id="KW-1185">Reference proteome</keyword>
<evidence type="ECO:0000256" key="1">
    <source>
        <dbReference type="SAM" id="MobiDB-lite"/>
    </source>
</evidence>
<dbReference type="Proteomes" id="UP001221898">
    <property type="component" value="Unassembled WGS sequence"/>
</dbReference>
<accession>A0AAD7W4R7</accession>
<comment type="caution">
    <text evidence="2">The sequence shown here is derived from an EMBL/GenBank/DDBJ whole genome shotgun (WGS) entry which is preliminary data.</text>
</comment>
<organism evidence="2 3">
    <name type="scientific">Aldrovandia affinis</name>
    <dbReference type="NCBI Taxonomy" id="143900"/>
    <lineage>
        <taxon>Eukaryota</taxon>
        <taxon>Metazoa</taxon>
        <taxon>Chordata</taxon>
        <taxon>Craniata</taxon>
        <taxon>Vertebrata</taxon>
        <taxon>Euteleostomi</taxon>
        <taxon>Actinopterygii</taxon>
        <taxon>Neopterygii</taxon>
        <taxon>Teleostei</taxon>
        <taxon>Notacanthiformes</taxon>
        <taxon>Halosauridae</taxon>
        <taxon>Aldrovandia</taxon>
    </lineage>
</organism>
<gene>
    <name evidence="2" type="ORF">AAFF_G00236190</name>
</gene>
<protein>
    <submittedName>
        <fullName evidence="2">Uncharacterized protein</fullName>
    </submittedName>
</protein>
<evidence type="ECO:0000313" key="3">
    <source>
        <dbReference type="Proteomes" id="UP001221898"/>
    </source>
</evidence>
<name>A0AAD7W4R7_9TELE</name>
<dbReference type="AlphaFoldDB" id="A0AAD7W4R7"/>
<reference evidence="2" key="1">
    <citation type="journal article" date="2023" name="Science">
        <title>Genome structures resolve the early diversification of teleost fishes.</title>
        <authorList>
            <person name="Parey E."/>
            <person name="Louis A."/>
            <person name="Montfort J."/>
            <person name="Bouchez O."/>
            <person name="Roques C."/>
            <person name="Iampietro C."/>
            <person name="Lluch J."/>
            <person name="Castinel A."/>
            <person name="Donnadieu C."/>
            <person name="Desvignes T."/>
            <person name="Floi Bucao C."/>
            <person name="Jouanno E."/>
            <person name="Wen M."/>
            <person name="Mejri S."/>
            <person name="Dirks R."/>
            <person name="Jansen H."/>
            <person name="Henkel C."/>
            <person name="Chen W.J."/>
            <person name="Zahm M."/>
            <person name="Cabau C."/>
            <person name="Klopp C."/>
            <person name="Thompson A.W."/>
            <person name="Robinson-Rechavi M."/>
            <person name="Braasch I."/>
            <person name="Lecointre G."/>
            <person name="Bobe J."/>
            <person name="Postlethwait J.H."/>
            <person name="Berthelot C."/>
            <person name="Roest Crollius H."/>
            <person name="Guiguen Y."/>
        </authorList>
    </citation>
    <scope>NUCLEOTIDE SEQUENCE</scope>
    <source>
        <strain evidence="2">NC1722</strain>
    </source>
</reference>
<feature type="region of interest" description="Disordered" evidence="1">
    <location>
        <begin position="1"/>
        <end position="41"/>
    </location>
</feature>